<evidence type="ECO:0000313" key="4">
    <source>
        <dbReference type="EMBL" id="KAG5587990.1"/>
    </source>
</evidence>
<dbReference type="EMBL" id="JACXVP010000009">
    <property type="protein sequence ID" value="KAG5587990.1"/>
    <property type="molecule type" value="Genomic_DNA"/>
</dbReference>
<dbReference type="Proteomes" id="UP000824120">
    <property type="component" value="Chromosome 9"/>
</dbReference>
<dbReference type="InterPro" id="IPR001229">
    <property type="entry name" value="Jacalin-like_lectin_dom"/>
</dbReference>
<feature type="domain" description="Jacalin-type lectin" evidence="3">
    <location>
        <begin position="1"/>
        <end position="67"/>
    </location>
</feature>
<keyword evidence="5" id="KW-1185">Reference proteome</keyword>
<reference evidence="4 5" key="1">
    <citation type="submission" date="2020-09" db="EMBL/GenBank/DDBJ databases">
        <title>De no assembly of potato wild relative species, Solanum commersonii.</title>
        <authorList>
            <person name="Cho K."/>
        </authorList>
    </citation>
    <scope>NUCLEOTIDE SEQUENCE [LARGE SCALE GENOMIC DNA]</scope>
    <source>
        <strain evidence="4">LZ3.2</strain>
        <tissue evidence="4">Leaf</tissue>
    </source>
</reference>
<proteinExistence type="inferred from homology"/>
<feature type="domain" description="Jacalin-type lectin" evidence="3">
    <location>
        <begin position="99"/>
        <end position="246"/>
    </location>
</feature>
<evidence type="ECO:0000313" key="5">
    <source>
        <dbReference type="Proteomes" id="UP000824120"/>
    </source>
</evidence>
<dbReference type="Gene3D" id="2.100.10.30">
    <property type="entry name" value="Jacalin-like lectin domain"/>
    <property type="match status" value="2"/>
</dbReference>
<evidence type="ECO:0000256" key="2">
    <source>
        <dbReference type="ARBA" id="ARBA00022734"/>
    </source>
</evidence>
<evidence type="ECO:0000256" key="1">
    <source>
        <dbReference type="ARBA" id="ARBA00006568"/>
    </source>
</evidence>
<dbReference type="Pfam" id="PF01419">
    <property type="entry name" value="Jacalin"/>
    <property type="match status" value="2"/>
</dbReference>
<dbReference type="SUPFAM" id="SSF51101">
    <property type="entry name" value="Mannose-binding lectins"/>
    <property type="match status" value="2"/>
</dbReference>
<name>A0A9J5XLP0_SOLCO</name>
<comment type="caution">
    <text evidence="4">The sequence shown here is derived from an EMBL/GenBank/DDBJ whole genome shotgun (WGS) entry which is preliminary data.</text>
</comment>
<evidence type="ECO:0000259" key="3">
    <source>
        <dbReference type="PROSITE" id="PS51752"/>
    </source>
</evidence>
<protein>
    <recommendedName>
        <fullName evidence="3">Jacalin-type lectin domain-containing protein</fullName>
    </recommendedName>
</protein>
<sequence length="263" mass="29413">MYKYTVLEAIKFNTNKSSYGPFGGINGKFECEKRNFDFQIVNHHLFGGFHGTKNSYGIESIGIYVKPNVNLKDSPQVKDEKIVNHHLFGGFHGTKNSYGIEIGAVGGRGGSIWEEEGDELVGIFVSYDEDIVYSLQFLNYVDGKLHMSAKYGTKQCEMYCAIMLDYSSEFLTSISGSFERINKKLIILRSIKFCTNKGSYGPFGTPSTDGNNIDFNFVIGNYQFFGGFHGTDNCNGIESIGFYVKNISSSHVIKLKDSPVKWS</sequence>
<organism evidence="4 5">
    <name type="scientific">Solanum commersonii</name>
    <name type="common">Commerson's wild potato</name>
    <name type="synonym">Commerson's nightshade</name>
    <dbReference type="NCBI Taxonomy" id="4109"/>
    <lineage>
        <taxon>Eukaryota</taxon>
        <taxon>Viridiplantae</taxon>
        <taxon>Streptophyta</taxon>
        <taxon>Embryophyta</taxon>
        <taxon>Tracheophyta</taxon>
        <taxon>Spermatophyta</taxon>
        <taxon>Magnoliopsida</taxon>
        <taxon>eudicotyledons</taxon>
        <taxon>Gunneridae</taxon>
        <taxon>Pentapetalae</taxon>
        <taxon>asterids</taxon>
        <taxon>lamiids</taxon>
        <taxon>Solanales</taxon>
        <taxon>Solanaceae</taxon>
        <taxon>Solanoideae</taxon>
        <taxon>Solaneae</taxon>
        <taxon>Solanum</taxon>
    </lineage>
</organism>
<dbReference type="AlphaFoldDB" id="A0A9J5XLP0"/>
<dbReference type="PANTHER" id="PTHR47293:SF62">
    <property type="entry name" value="INACTIVE PROTEIN RESTRICTED TEV MOVEMENT 1-LIKE"/>
    <property type="match status" value="1"/>
</dbReference>
<gene>
    <name evidence="4" type="ORF">H5410_048424</name>
</gene>
<dbReference type="PROSITE" id="PS51752">
    <property type="entry name" value="JACALIN_LECTIN"/>
    <property type="match status" value="2"/>
</dbReference>
<dbReference type="OrthoDB" id="581739at2759"/>
<dbReference type="PANTHER" id="PTHR47293">
    <property type="entry name" value="JACALIN-RELATED LECTIN 3"/>
    <property type="match status" value="1"/>
</dbReference>
<dbReference type="SMART" id="SM00915">
    <property type="entry name" value="Jacalin"/>
    <property type="match status" value="1"/>
</dbReference>
<dbReference type="InterPro" id="IPR036404">
    <property type="entry name" value="Jacalin-like_lectin_dom_sf"/>
</dbReference>
<dbReference type="GO" id="GO:0030246">
    <property type="term" value="F:carbohydrate binding"/>
    <property type="evidence" value="ECO:0007669"/>
    <property type="project" value="UniProtKB-KW"/>
</dbReference>
<accession>A0A9J5XLP0</accession>
<comment type="similarity">
    <text evidence="1">Belongs to the jacalin lectin family.</text>
</comment>
<keyword evidence="2" id="KW-0430">Lectin</keyword>